<dbReference type="PROSITE" id="PS51873">
    <property type="entry name" value="TRIAD"/>
    <property type="match status" value="1"/>
</dbReference>
<evidence type="ECO:0000313" key="8">
    <source>
        <dbReference type="Ensembl" id="ENSMAMP00000023416.1"/>
    </source>
</evidence>
<dbReference type="AlphaFoldDB" id="A0A3Q3MKQ6"/>
<organism evidence="8 9">
    <name type="scientific">Mastacembelus armatus</name>
    <name type="common">zig-zag eel</name>
    <dbReference type="NCBI Taxonomy" id="205130"/>
    <lineage>
        <taxon>Eukaryota</taxon>
        <taxon>Metazoa</taxon>
        <taxon>Chordata</taxon>
        <taxon>Craniata</taxon>
        <taxon>Vertebrata</taxon>
        <taxon>Euteleostomi</taxon>
        <taxon>Actinopterygii</taxon>
        <taxon>Neopterygii</taxon>
        <taxon>Teleostei</taxon>
        <taxon>Neoteleostei</taxon>
        <taxon>Acanthomorphata</taxon>
        <taxon>Anabantaria</taxon>
        <taxon>Synbranchiformes</taxon>
        <taxon>Mastacembelidae</taxon>
        <taxon>Mastacembelus</taxon>
    </lineage>
</organism>
<dbReference type="SUPFAM" id="SSF57850">
    <property type="entry name" value="RING/U-box"/>
    <property type="match status" value="1"/>
</dbReference>
<evidence type="ECO:0000256" key="2">
    <source>
        <dbReference type="ARBA" id="ARBA00022723"/>
    </source>
</evidence>
<protein>
    <submittedName>
        <fullName evidence="8">Probable E3 ubiquitin-protein ligase ARI7</fullName>
    </submittedName>
</protein>
<evidence type="ECO:0000256" key="1">
    <source>
        <dbReference type="ARBA" id="ARBA00022679"/>
    </source>
</evidence>
<keyword evidence="9" id="KW-1185">Reference proteome</keyword>
<reference evidence="8" key="2">
    <citation type="submission" date="2025-09" db="UniProtKB">
        <authorList>
            <consortium name="Ensembl"/>
        </authorList>
    </citation>
    <scope>IDENTIFICATION</scope>
</reference>
<evidence type="ECO:0000256" key="4">
    <source>
        <dbReference type="ARBA" id="ARBA00022771"/>
    </source>
</evidence>
<dbReference type="Ensembl" id="ENSMAMT00000024015.2">
    <property type="protein sequence ID" value="ENSMAMP00000023416.1"/>
    <property type="gene ID" value="ENSMAMG00000015761.2"/>
</dbReference>
<dbReference type="GO" id="GO:0016740">
    <property type="term" value="F:transferase activity"/>
    <property type="evidence" value="ECO:0007669"/>
    <property type="project" value="UniProtKB-KW"/>
</dbReference>
<proteinExistence type="predicted"/>
<evidence type="ECO:0000313" key="9">
    <source>
        <dbReference type="Proteomes" id="UP000261640"/>
    </source>
</evidence>
<accession>A0A3Q3MKQ6</accession>
<reference evidence="8" key="1">
    <citation type="submission" date="2025-08" db="UniProtKB">
        <authorList>
            <consortium name="Ensembl"/>
        </authorList>
    </citation>
    <scope>IDENTIFICATION</scope>
</reference>
<sequence length="366" mass="40652">MSIEDGSAHSPAQVVADGSLQETSLWRNTDLTPLVGTSGSTCSGKIPELPSAPGACLSWCCSEDEVLPVSHQILTLNKPKLNALLSTQLLLLVFHRGHRQRQGMSSNLATTQEKCYDPRDSSLKFVDREDVLDFLCEGFTSRRALMSCGHAVTPTSLTNWCRKLLDEGESRFLCGQFGCDVEWTYDEVRKMALLTPEETAYFEKAIASNAASGSSGAKVCPGCKSFMMRQDESDLCVCCSVCTAKKRQTFKFCWQCLREWKGPSPRSDHCENDGCSNESLKTLQTCPQIRIRYVDRKCPSIRACPTCGALLEHDRVSCRYVTCPRCKASFCFACLNLSKLCLTPSSYFTQCHVVPVQTSIPVWHKK</sequence>
<keyword evidence="2" id="KW-0479">Metal-binding</keyword>
<dbReference type="InterPro" id="IPR044066">
    <property type="entry name" value="TRIAD_supradom"/>
</dbReference>
<keyword evidence="5" id="KW-0833">Ubl conjugation pathway</keyword>
<dbReference type="Pfam" id="PF22191">
    <property type="entry name" value="IBR_1"/>
    <property type="match status" value="1"/>
</dbReference>
<evidence type="ECO:0000256" key="6">
    <source>
        <dbReference type="ARBA" id="ARBA00022833"/>
    </source>
</evidence>
<feature type="domain" description="RING-type" evidence="7">
    <location>
        <begin position="128"/>
        <end position="355"/>
    </location>
</feature>
<dbReference type="GO" id="GO:0008270">
    <property type="term" value="F:zinc ion binding"/>
    <property type="evidence" value="ECO:0007669"/>
    <property type="project" value="UniProtKB-KW"/>
</dbReference>
<dbReference type="GeneTree" id="ENSGT00510000050415"/>
<keyword evidence="1" id="KW-0808">Transferase</keyword>
<evidence type="ECO:0000256" key="3">
    <source>
        <dbReference type="ARBA" id="ARBA00022737"/>
    </source>
</evidence>
<evidence type="ECO:0000259" key="7">
    <source>
        <dbReference type="PROSITE" id="PS51873"/>
    </source>
</evidence>
<keyword evidence="4" id="KW-0863">Zinc-finger</keyword>
<name>A0A3Q3MKQ6_9TELE</name>
<dbReference type="InParanoid" id="A0A3Q3MKQ6"/>
<keyword evidence="6" id="KW-0862">Zinc</keyword>
<keyword evidence="3" id="KW-0677">Repeat</keyword>
<dbReference type="FunFam" id="1.20.120.1750:FF:000040">
    <property type="entry name" value="RBR-type E3 ubiquitin transferase"/>
    <property type="match status" value="1"/>
</dbReference>
<evidence type="ECO:0000256" key="5">
    <source>
        <dbReference type="ARBA" id="ARBA00022786"/>
    </source>
</evidence>
<dbReference type="Proteomes" id="UP000261640">
    <property type="component" value="Unplaced"/>
</dbReference>